<dbReference type="OrthoDB" id="19606at2759"/>
<evidence type="ECO:0000256" key="10">
    <source>
        <dbReference type="SAM" id="MobiDB-lite"/>
    </source>
</evidence>
<evidence type="ECO:0000256" key="3">
    <source>
        <dbReference type="ARBA" id="ARBA00022515"/>
    </source>
</evidence>
<feature type="compositionally biased region" description="Basic and acidic residues" evidence="10">
    <location>
        <begin position="11"/>
        <end position="21"/>
    </location>
</feature>
<evidence type="ECO:0000313" key="11">
    <source>
        <dbReference type="EMBL" id="KAJ5068081.1"/>
    </source>
</evidence>
<dbReference type="InterPro" id="IPR002755">
    <property type="entry name" value="DNA_primase_S"/>
</dbReference>
<comment type="similarity">
    <text evidence="1 9">Belongs to the eukaryotic-type primase small subunit family.</text>
</comment>
<dbReference type="NCBIfam" id="TIGR00335">
    <property type="entry name" value="primase_sml"/>
    <property type="match status" value="1"/>
</dbReference>
<dbReference type="InterPro" id="IPR014052">
    <property type="entry name" value="DNA_primase_ssu_euk/arc"/>
</dbReference>
<keyword evidence="3 9" id="KW-0639">Primosome</keyword>
<name>A0A9Q0R6A6_ANAIG</name>
<reference evidence="11" key="1">
    <citation type="submission" date="2022-10" db="EMBL/GenBank/DDBJ databases">
        <title>Novel sulphate-reducing endosymbionts in the free-living metamonad Anaeramoeba.</title>
        <authorList>
            <person name="Jerlstrom-Hultqvist J."/>
            <person name="Cepicka I."/>
            <person name="Gallot-Lavallee L."/>
            <person name="Salas-Leiva D."/>
            <person name="Curtis B.A."/>
            <person name="Zahonova K."/>
            <person name="Pipaliya S."/>
            <person name="Dacks J."/>
            <person name="Roger A.J."/>
        </authorList>
    </citation>
    <scope>NUCLEOTIDE SEQUENCE</scope>
    <source>
        <strain evidence="11">BMAN</strain>
    </source>
</reference>
<proteinExistence type="inferred from homology"/>
<comment type="caution">
    <text evidence="11">The sequence shown here is derived from an EMBL/GenBank/DDBJ whole genome shotgun (WGS) entry which is preliminary data.</text>
</comment>
<protein>
    <recommendedName>
        <fullName evidence="9">DNA primase</fullName>
        <ecNumber evidence="9">2.7.7.-</ecNumber>
    </recommendedName>
</protein>
<dbReference type="OMA" id="NVTRGFN"/>
<keyword evidence="12" id="KW-1185">Reference proteome</keyword>
<evidence type="ECO:0000313" key="12">
    <source>
        <dbReference type="Proteomes" id="UP001149090"/>
    </source>
</evidence>
<dbReference type="Pfam" id="PF01896">
    <property type="entry name" value="DNA_primase_S"/>
    <property type="match status" value="1"/>
</dbReference>
<accession>A0A9Q0R6A6</accession>
<keyword evidence="4 9" id="KW-0808">Transferase</keyword>
<keyword evidence="6 9" id="KW-0235">DNA replication</keyword>
<feature type="region of interest" description="Disordered" evidence="10">
    <location>
        <begin position="1"/>
        <end position="21"/>
    </location>
</feature>
<dbReference type="AlphaFoldDB" id="A0A9Q0R6A6"/>
<evidence type="ECO:0000256" key="6">
    <source>
        <dbReference type="ARBA" id="ARBA00022705"/>
    </source>
</evidence>
<dbReference type="EMBL" id="JAPDFW010000121">
    <property type="protein sequence ID" value="KAJ5068081.1"/>
    <property type="molecule type" value="Genomic_DNA"/>
</dbReference>
<organism evidence="11 12">
    <name type="scientific">Anaeramoeba ignava</name>
    <name type="common">Anaerobic marine amoeba</name>
    <dbReference type="NCBI Taxonomy" id="1746090"/>
    <lineage>
        <taxon>Eukaryota</taxon>
        <taxon>Metamonada</taxon>
        <taxon>Anaeramoebidae</taxon>
        <taxon>Anaeramoeba</taxon>
    </lineage>
</organism>
<evidence type="ECO:0000256" key="8">
    <source>
        <dbReference type="ARBA" id="ARBA00023163"/>
    </source>
</evidence>
<evidence type="ECO:0000256" key="4">
    <source>
        <dbReference type="ARBA" id="ARBA00022679"/>
    </source>
</evidence>
<dbReference type="GO" id="GO:0003899">
    <property type="term" value="F:DNA-directed RNA polymerase activity"/>
    <property type="evidence" value="ECO:0007669"/>
    <property type="project" value="InterPro"/>
</dbReference>
<keyword evidence="7" id="KW-0479">Metal-binding</keyword>
<evidence type="ECO:0000256" key="9">
    <source>
        <dbReference type="RuleBase" id="RU003514"/>
    </source>
</evidence>
<evidence type="ECO:0000256" key="7">
    <source>
        <dbReference type="ARBA" id="ARBA00022723"/>
    </source>
</evidence>
<dbReference type="GO" id="GO:0046872">
    <property type="term" value="F:metal ion binding"/>
    <property type="evidence" value="ECO:0007669"/>
    <property type="project" value="UniProtKB-KW"/>
</dbReference>
<dbReference type="CDD" id="cd04860">
    <property type="entry name" value="AE_Prim_S"/>
    <property type="match status" value="1"/>
</dbReference>
<keyword evidence="5" id="KW-0548">Nucleotidyltransferase</keyword>
<dbReference type="GO" id="GO:0006269">
    <property type="term" value="P:DNA replication, synthesis of primer"/>
    <property type="evidence" value="ECO:0007669"/>
    <property type="project" value="UniProtKB-KW"/>
</dbReference>
<gene>
    <name evidence="11" type="ORF">M0811_12667</name>
</gene>
<dbReference type="EC" id="2.7.7.-" evidence="9"/>
<evidence type="ECO:0000256" key="2">
    <source>
        <dbReference type="ARBA" id="ARBA00022478"/>
    </source>
</evidence>
<dbReference type="Gene3D" id="3.90.920.10">
    <property type="entry name" value="DNA primase, PRIM domain"/>
    <property type="match status" value="1"/>
</dbReference>
<evidence type="ECO:0000256" key="5">
    <source>
        <dbReference type="ARBA" id="ARBA00022695"/>
    </source>
</evidence>
<sequence length="378" mass="45561">MIEFNQNLKKPRTEEEIQKENQDKTQNLKIYYDYFFPFQQIFEWLSYGNLDFFHFREFSFLSSNIIRRFVSFENVTEFQRYVSMNIPQKIDYGAIYNYPPNKRNEITEFQPKKKELIFDIDITDYDDCRTCCSGTNICNKCWIFLVVAIKTLEYILRNQFAFRNILWVFSGRRGVHCWVCDKTVLDSSDSLRKNIVNFIFFENDEKKPLTPNQLEIYNEILEPYFKKVIETQELFEKPENWQKVLKFVKEEEIQKKIEKDFEQLPDSKSRYEYLQTMDYSKILPQIIFGVIYPRLDINVSKTMNHLLKSPFCIHPSTQQVCVPIDPQKCEDFDLKLVPQLNNLVDEFNEKGINSIPQSKFLNYYIKKLFIQDFLDKLK</sequence>
<keyword evidence="2 9" id="KW-0240">DNA-directed RNA polymerase</keyword>
<keyword evidence="8" id="KW-0804">Transcription</keyword>
<dbReference type="SUPFAM" id="SSF56747">
    <property type="entry name" value="Prim-pol domain"/>
    <property type="match status" value="1"/>
</dbReference>
<dbReference type="PANTHER" id="PTHR10536">
    <property type="entry name" value="DNA PRIMASE SMALL SUBUNIT"/>
    <property type="match status" value="1"/>
</dbReference>
<dbReference type="Proteomes" id="UP001149090">
    <property type="component" value="Unassembled WGS sequence"/>
</dbReference>
<dbReference type="GO" id="GO:0005658">
    <property type="term" value="C:alpha DNA polymerase:primase complex"/>
    <property type="evidence" value="ECO:0007669"/>
    <property type="project" value="UniProtKB-ARBA"/>
</dbReference>
<evidence type="ECO:0000256" key="1">
    <source>
        <dbReference type="ARBA" id="ARBA00009762"/>
    </source>
</evidence>